<dbReference type="EMBL" id="GGEC01088776">
    <property type="protein sequence ID" value="MBX69260.1"/>
    <property type="molecule type" value="Transcribed_RNA"/>
</dbReference>
<protein>
    <submittedName>
        <fullName evidence="1">Uncharacterized protein</fullName>
    </submittedName>
</protein>
<sequence>MIKILHYPIFTSKSFLFNNKLLFKLA</sequence>
<accession>A0A2P2QQK3</accession>
<dbReference type="AlphaFoldDB" id="A0A2P2QQK3"/>
<evidence type="ECO:0000313" key="1">
    <source>
        <dbReference type="EMBL" id="MBX69260.1"/>
    </source>
</evidence>
<organism evidence="1">
    <name type="scientific">Rhizophora mucronata</name>
    <name type="common">Asiatic mangrove</name>
    <dbReference type="NCBI Taxonomy" id="61149"/>
    <lineage>
        <taxon>Eukaryota</taxon>
        <taxon>Viridiplantae</taxon>
        <taxon>Streptophyta</taxon>
        <taxon>Embryophyta</taxon>
        <taxon>Tracheophyta</taxon>
        <taxon>Spermatophyta</taxon>
        <taxon>Magnoliopsida</taxon>
        <taxon>eudicotyledons</taxon>
        <taxon>Gunneridae</taxon>
        <taxon>Pentapetalae</taxon>
        <taxon>rosids</taxon>
        <taxon>fabids</taxon>
        <taxon>Malpighiales</taxon>
        <taxon>Rhizophoraceae</taxon>
        <taxon>Rhizophora</taxon>
    </lineage>
</organism>
<proteinExistence type="predicted"/>
<reference evidence="1" key="1">
    <citation type="submission" date="2018-02" db="EMBL/GenBank/DDBJ databases">
        <title>Rhizophora mucronata_Transcriptome.</title>
        <authorList>
            <person name="Meera S.P."/>
            <person name="Sreeshan A."/>
            <person name="Augustine A."/>
        </authorList>
    </citation>
    <scope>NUCLEOTIDE SEQUENCE</scope>
    <source>
        <tissue evidence="1">Leaf</tissue>
    </source>
</reference>
<name>A0A2P2QQK3_RHIMU</name>